<evidence type="ECO:0000259" key="2">
    <source>
        <dbReference type="Pfam" id="PF07238"/>
    </source>
</evidence>
<dbReference type="InterPro" id="IPR009875">
    <property type="entry name" value="PilZ_domain"/>
</dbReference>
<dbReference type="GO" id="GO:0035438">
    <property type="term" value="F:cyclic-di-GMP binding"/>
    <property type="evidence" value="ECO:0007669"/>
    <property type="project" value="InterPro"/>
</dbReference>
<dbReference type="InterPro" id="IPR027021">
    <property type="entry name" value="C-di-GMP_BP_PA4608"/>
</dbReference>
<comment type="function">
    <text evidence="1">Binds the second messenger bis-(3'-5') cyclic dimeric guanosine monophosphate (c-di-GMP). Can bind two c-di-GMP molecules per monomer. May play a role in bacterial second-messenger regulated processes. Binding to c-di-GMP induces a conformational change of the C- and N-termini resulting in the exposure of a highly negative surface on one side of the protein to a possible effector protein.</text>
</comment>
<sequence length="121" mass="13643">MDDRRKFSRIFFAASAHLAQTEQTWRTKILDLSLNGALVELPSGYTGQLNSILTLEFVLPDSDIELKMEAEIVHKTPEHLGLKCTHIDVDSITHLRRIIELNMGDAELLNRELISLITSAS</sequence>
<dbReference type="Gene3D" id="2.40.10.220">
    <property type="entry name" value="predicted glycosyltransferase like domains"/>
    <property type="match status" value="1"/>
</dbReference>
<proteinExistence type="predicted"/>
<protein>
    <recommendedName>
        <fullName evidence="1">Cyclic diguanosine monophosphate-binding protein</fullName>
        <shortName evidence="1">c-di-GMP-binding protein</shortName>
    </recommendedName>
    <alternativeName>
        <fullName evidence="1">Pilz domain-containing protein</fullName>
    </alternativeName>
</protein>
<dbReference type="RefSeq" id="WP_059746455.1">
    <property type="nucleotide sequence ID" value="NZ_JBOZPT010000004.1"/>
</dbReference>
<dbReference type="Proteomes" id="UP000055702">
    <property type="component" value="Unassembled WGS sequence"/>
</dbReference>
<gene>
    <name evidence="3" type="ORF">AWJ07_06240</name>
</gene>
<organism evidence="3">
    <name type="scientific">Shewanella frigidimarina</name>
    <dbReference type="NCBI Taxonomy" id="56812"/>
    <lineage>
        <taxon>Bacteria</taxon>
        <taxon>Pseudomonadati</taxon>
        <taxon>Pseudomonadota</taxon>
        <taxon>Gammaproteobacteria</taxon>
        <taxon>Alteromonadales</taxon>
        <taxon>Shewanellaceae</taxon>
        <taxon>Shewanella</taxon>
    </lineage>
</organism>
<feature type="domain" description="PilZ" evidence="2">
    <location>
        <begin position="3"/>
        <end position="100"/>
    </location>
</feature>
<evidence type="ECO:0000256" key="1">
    <source>
        <dbReference type="PIRNR" id="PIRNR028141"/>
    </source>
</evidence>
<dbReference type="AlphaFoldDB" id="A0A106BYQ9"/>
<accession>A0A106BYQ9</accession>
<dbReference type="SUPFAM" id="SSF141371">
    <property type="entry name" value="PilZ domain-like"/>
    <property type="match status" value="1"/>
</dbReference>
<evidence type="ECO:0000313" key="4">
    <source>
        <dbReference type="Proteomes" id="UP000055702"/>
    </source>
</evidence>
<comment type="subunit">
    <text evidence="1">Monomer in both c-di-GMP-bound and free forms.</text>
</comment>
<keyword evidence="1" id="KW-0547">Nucleotide-binding</keyword>
<comment type="caution">
    <text evidence="3">The sequence shown here is derived from an EMBL/GenBank/DDBJ whole genome shotgun (WGS) entry which is preliminary data.</text>
</comment>
<name>A0A106BYQ9_SHEFR</name>
<dbReference type="Pfam" id="PF07238">
    <property type="entry name" value="PilZ"/>
    <property type="match status" value="1"/>
</dbReference>
<reference evidence="3 4" key="1">
    <citation type="submission" date="2016-01" db="EMBL/GenBank/DDBJ databases">
        <title>Draft genome of the antarctic isolate Shewanella frigidimarina Ag06-30.</title>
        <authorList>
            <person name="Parmeciano Di Noto G."/>
            <person name="Vazquez S."/>
            <person name="Mac Cormack W."/>
            <person name="Iriarte A."/>
            <person name="Quiroga C."/>
        </authorList>
    </citation>
    <scope>NUCLEOTIDE SEQUENCE [LARGE SCALE GENOMIC DNA]</scope>
    <source>
        <strain evidence="3 4">Ag06-30</strain>
    </source>
</reference>
<evidence type="ECO:0000313" key="3">
    <source>
        <dbReference type="EMBL" id="KVX01051.1"/>
    </source>
</evidence>
<dbReference type="PIRSF" id="PIRSF028141">
    <property type="entry name" value="C-di-GMP_BP_PA4608"/>
    <property type="match status" value="1"/>
</dbReference>
<dbReference type="EMBL" id="LRDC01000029">
    <property type="protein sequence ID" value="KVX01051.1"/>
    <property type="molecule type" value="Genomic_DNA"/>
</dbReference>
<keyword evidence="1" id="KW-0973">c-di-GMP</keyword>